<dbReference type="EMBL" id="UYRU01085369">
    <property type="protein sequence ID" value="VDN34490.1"/>
    <property type="molecule type" value="Genomic_DNA"/>
</dbReference>
<dbReference type="OrthoDB" id="6278842at2759"/>
<reference evidence="2 3" key="1">
    <citation type="submission" date="2018-11" db="EMBL/GenBank/DDBJ databases">
        <authorList>
            <consortium name="Pathogen Informatics"/>
        </authorList>
    </citation>
    <scope>NUCLEOTIDE SEQUENCE [LARGE SCALE GENOMIC DNA]</scope>
</reference>
<gene>
    <name evidence="2" type="ORF">DILT_LOCUS16517</name>
</gene>
<evidence type="ECO:0000256" key="1">
    <source>
        <dbReference type="SAM" id="Phobius"/>
    </source>
</evidence>
<accession>A0A3P7N4E8</accession>
<dbReference type="Proteomes" id="UP000281553">
    <property type="component" value="Unassembled WGS sequence"/>
</dbReference>
<protein>
    <submittedName>
        <fullName evidence="2">Uncharacterized protein</fullName>
    </submittedName>
</protein>
<keyword evidence="1" id="KW-0472">Membrane</keyword>
<keyword evidence="3" id="KW-1185">Reference proteome</keyword>
<proteinExistence type="predicted"/>
<feature type="transmembrane region" description="Helical" evidence="1">
    <location>
        <begin position="40"/>
        <end position="60"/>
    </location>
</feature>
<evidence type="ECO:0000313" key="3">
    <source>
        <dbReference type="Proteomes" id="UP000281553"/>
    </source>
</evidence>
<name>A0A3P7N4E8_DIBLA</name>
<keyword evidence="1" id="KW-1133">Transmembrane helix</keyword>
<evidence type="ECO:0000313" key="2">
    <source>
        <dbReference type="EMBL" id="VDN34490.1"/>
    </source>
</evidence>
<sequence length="89" mass="10369">MVEEYTEADRLERAAYEKFGSHLRFLHAEERNYDKRMRQWGLMGTIAAGFLSALVTWLRVRGRAIDPDKFTNGMESVDRLVLISVSFLE</sequence>
<dbReference type="AlphaFoldDB" id="A0A3P7N4E8"/>
<keyword evidence="1" id="KW-0812">Transmembrane</keyword>
<organism evidence="2 3">
    <name type="scientific">Dibothriocephalus latus</name>
    <name type="common">Fish tapeworm</name>
    <name type="synonym">Diphyllobothrium latum</name>
    <dbReference type="NCBI Taxonomy" id="60516"/>
    <lineage>
        <taxon>Eukaryota</taxon>
        <taxon>Metazoa</taxon>
        <taxon>Spiralia</taxon>
        <taxon>Lophotrochozoa</taxon>
        <taxon>Platyhelminthes</taxon>
        <taxon>Cestoda</taxon>
        <taxon>Eucestoda</taxon>
        <taxon>Diphyllobothriidea</taxon>
        <taxon>Diphyllobothriidae</taxon>
        <taxon>Dibothriocephalus</taxon>
    </lineage>
</organism>